<evidence type="ECO:0000313" key="1">
    <source>
        <dbReference type="EMBL" id="EED13462.1"/>
    </source>
</evidence>
<dbReference type="VEuPathDB" id="FungiDB:TSTA_059490"/>
<sequence>MAARHHLEQAELEVQGSTFWSLEAAQAMLRFHHWAPFLLSPVLSKAAMKSGVELTETIRNALRNGGQGGKNFADLPQ</sequence>
<accession>B8MQN9</accession>
<dbReference type="EMBL" id="EQ962659">
    <property type="protein sequence ID" value="EED13462.1"/>
    <property type="molecule type" value="Genomic_DNA"/>
</dbReference>
<proteinExistence type="predicted"/>
<dbReference type="RefSeq" id="XP_002487573.1">
    <property type="nucleotide sequence ID" value="XM_002487528.1"/>
</dbReference>
<dbReference type="GeneID" id="8107418"/>
<name>B8MQN9_TALSN</name>
<gene>
    <name evidence="1" type="ORF">TSTA_059490</name>
</gene>
<dbReference type="AlphaFoldDB" id="B8MQN9"/>
<dbReference type="Proteomes" id="UP000001745">
    <property type="component" value="Unassembled WGS sequence"/>
</dbReference>
<dbReference type="HOGENOM" id="CLU_2639778_0_0_1"/>
<reference evidence="2" key="1">
    <citation type="journal article" date="2015" name="Genome Announc.">
        <title>Genome sequence of the AIDS-associated pathogen Penicillium marneffei (ATCC18224) and its near taxonomic relative Talaromyces stipitatus (ATCC10500).</title>
        <authorList>
            <person name="Nierman W.C."/>
            <person name="Fedorova-Abrams N.D."/>
            <person name="Andrianopoulos A."/>
        </authorList>
    </citation>
    <scope>NUCLEOTIDE SEQUENCE [LARGE SCALE GENOMIC DNA]</scope>
    <source>
        <strain evidence="2">ATCC 10500 / CBS 375.48 / QM 6759 / NRRL 1006</strain>
    </source>
</reference>
<evidence type="ECO:0000313" key="2">
    <source>
        <dbReference type="Proteomes" id="UP000001745"/>
    </source>
</evidence>
<keyword evidence="2" id="KW-1185">Reference proteome</keyword>
<protein>
    <submittedName>
        <fullName evidence="1">Uncharacterized protein</fullName>
    </submittedName>
</protein>
<dbReference type="InParanoid" id="B8MQN9"/>
<organism evidence="1 2">
    <name type="scientific">Talaromyces stipitatus (strain ATCC 10500 / CBS 375.48 / QM 6759 / NRRL 1006)</name>
    <name type="common">Penicillium stipitatum</name>
    <dbReference type="NCBI Taxonomy" id="441959"/>
    <lineage>
        <taxon>Eukaryota</taxon>
        <taxon>Fungi</taxon>
        <taxon>Dikarya</taxon>
        <taxon>Ascomycota</taxon>
        <taxon>Pezizomycotina</taxon>
        <taxon>Eurotiomycetes</taxon>
        <taxon>Eurotiomycetidae</taxon>
        <taxon>Eurotiales</taxon>
        <taxon>Trichocomaceae</taxon>
        <taxon>Talaromyces</taxon>
        <taxon>Talaromyces sect. Talaromyces</taxon>
    </lineage>
</organism>